<feature type="domain" description="HTH cro/C1-type" evidence="5">
    <location>
        <begin position="19"/>
        <end position="75"/>
    </location>
</feature>
<proteinExistence type="predicted"/>
<evidence type="ECO:0000259" key="5">
    <source>
        <dbReference type="PROSITE" id="PS50943"/>
    </source>
</evidence>
<dbReference type="SMART" id="SM00530">
    <property type="entry name" value="HTH_XRE"/>
    <property type="match status" value="1"/>
</dbReference>
<dbReference type="Pfam" id="PF13560">
    <property type="entry name" value="HTH_31"/>
    <property type="match status" value="1"/>
</dbReference>
<dbReference type="PANTHER" id="PTHR46797">
    <property type="entry name" value="HTH-TYPE TRANSCRIPTIONAL REGULATOR"/>
    <property type="match status" value="1"/>
</dbReference>
<dbReference type="AlphaFoldDB" id="A0A291RCN1"/>
<evidence type="ECO:0000256" key="2">
    <source>
        <dbReference type="ARBA" id="ARBA00023125"/>
    </source>
</evidence>
<dbReference type="GO" id="GO:0003677">
    <property type="term" value="F:DNA binding"/>
    <property type="evidence" value="ECO:0007669"/>
    <property type="project" value="UniProtKB-KW"/>
</dbReference>
<dbReference type="InterPro" id="IPR050807">
    <property type="entry name" value="TransReg_Diox_bact_type"/>
</dbReference>
<dbReference type="InterPro" id="IPR001387">
    <property type="entry name" value="Cro/C1-type_HTH"/>
</dbReference>
<sequence length="402" mass="43405">MGLLGRAYARRMEHTGERIRYWRRRRGGISQKMLADRSGVSQGYISLIESGQRALDRRATQVAIAQALNITVSQLLGQPGDPTDPAKAAATAVVPDIRSACMEMSVGERRKPERPRDAVREAVRRSTILRNDADYARLAPGMADLLRDAFYYQGPEFVEATFNARFLAKGIGYPDLATTVAGLGMQLARDLSSPEWIGLAEISRLNAMPPENAELARRLATRTASSMQSSLASIDARQAYGNLLCRGAFACAVSGDASGAADFLDEAFSEAHSLGDSEDGGFGLLWFGPTSTAIWQVSVAAELGDSEEAVSVARGIDPSVVQAPNRVVYYWTDYGHALTATGDDAGAVRAFSEAEMVDPQRVRMDPMVLDSVSALIRRARRRAVKGPIQSLAHSLGLDPLTV</sequence>
<dbReference type="Gene3D" id="1.10.260.40">
    <property type="entry name" value="lambda repressor-like DNA-binding domains"/>
    <property type="match status" value="1"/>
</dbReference>
<dbReference type="PROSITE" id="PS50943">
    <property type="entry name" value="HTH_CROC1"/>
    <property type="match status" value="1"/>
</dbReference>
<dbReference type="InterPro" id="IPR010982">
    <property type="entry name" value="Lambda_DNA-bd_dom_sf"/>
</dbReference>
<dbReference type="PROSITE" id="PS50005">
    <property type="entry name" value="TPR"/>
    <property type="match status" value="1"/>
</dbReference>
<evidence type="ECO:0000313" key="7">
    <source>
        <dbReference type="Proteomes" id="UP000221961"/>
    </source>
</evidence>
<reference evidence="6 7" key="1">
    <citation type="submission" date="2017-10" db="EMBL/GenBank/DDBJ databases">
        <title>Comparative genomics between pathogenic Norcardia.</title>
        <authorList>
            <person name="Zeng L."/>
        </authorList>
    </citation>
    <scope>NUCLEOTIDE SEQUENCE [LARGE SCALE GENOMIC DNA]</scope>
    <source>
        <strain evidence="6 7">NC_YFY_NT001</strain>
    </source>
</reference>
<dbReference type="GO" id="GO:0005829">
    <property type="term" value="C:cytosol"/>
    <property type="evidence" value="ECO:0007669"/>
    <property type="project" value="TreeGrafter"/>
</dbReference>
<evidence type="ECO:0000256" key="1">
    <source>
        <dbReference type="ARBA" id="ARBA00023015"/>
    </source>
</evidence>
<keyword evidence="1" id="KW-0805">Transcription regulation</keyword>
<gene>
    <name evidence="6" type="ORF">CRH09_00095</name>
</gene>
<dbReference type="EMBL" id="CP023778">
    <property type="protein sequence ID" value="ATL64874.1"/>
    <property type="molecule type" value="Genomic_DNA"/>
</dbReference>
<feature type="repeat" description="TPR" evidence="4">
    <location>
        <begin position="328"/>
        <end position="361"/>
    </location>
</feature>
<dbReference type="CDD" id="cd00093">
    <property type="entry name" value="HTH_XRE"/>
    <property type="match status" value="1"/>
</dbReference>
<dbReference type="SUPFAM" id="SSF47413">
    <property type="entry name" value="lambda repressor-like DNA-binding domains"/>
    <property type="match status" value="1"/>
</dbReference>
<organism evidence="6 7">
    <name type="scientific">Nocardia terpenica</name>
    <dbReference type="NCBI Taxonomy" id="455432"/>
    <lineage>
        <taxon>Bacteria</taxon>
        <taxon>Bacillati</taxon>
        <taxon>Actinomycetota</taxon>
        <taxon>Actinomycetes</taxon>
        <taxon>Mycobacteriales</taxon>
        <taxon>Nocardiaceae</taxon>
        <taxon>Nocardia</taxon>
    </lineage>
</organism>
<keyword evidence="4" id="KW-0802">TPR repeat</keyword>
<dbReference type="KEGG" id="ntp:CRH09_00095"/>
<name>A0A291RCN1_9NOCA</name>
<dbReference type="Proteomes" id="UP000221961">
    <property type="component" value="Chromosome"/>
</dbReference>
<protein>
    <recommendedName>
        <fullName evidence="5">HTH cro/C1-type domain-containing protein</fullName>
    </recommendedName>
</protein>
<keyword evidence="2" id="KW-0238">DNA-binding</keyword>
<keyword evidence="3" id="KW-0804">Transcription</keyword>
<evidence type="ECO:0000256" key="4">
    <source>
        <dbReference type="PROSITE-ProRule" id="PRU00339"/>
    </source>
</evidence>
<evidence type="ECO:0000256" key="3">
    <source>
        <dbReference type="ARBA" id="ARBA00023163"/>
    </source>
</evidence>
<dbReference type="PANTHER" id="PTHR46797:SF23">
    <property type="entry name" value="HTH-TYPE TRANSCRIPTIONAL REGULATOR SUTR"/>
    <property type="match status" value="1"/>
</dbReference>
<dbReference type="InterPro" id="IPR019734">
    <property type="entry name" value="TPR_rpt"/>
</dbReference>
<dbReference type="GO" id="GO:0003700">
    <property type="term" value="F:DNA-binding transcription factor activity"/>
    <property type="evidence" value="ECO:0007669"/>
    <property type="project" value="TreeGrafter"/>
</dbReference>
<evidence type="ECO:0000313" key="6">
    <source>
        <dbReference type="EMBL" id="ATL64874.1"/>
    </source>
</evidence>
<accession>A0A291RCN1</accession>